<dbReference type="Proteomes" id="UP000548326">
    <property type="component" value="Unassembled WGS sequence"/>
</dbReference>
<evidence type="ECO:0000259" key="1">
    <source>
        <dbReference type="Pfam" id="PF02525"/>
    </source>
</evidence>
<dbReference type="EMBL" id="JACHCA010000006">
    <property type="protein sequence ID" value="MBB6128360.1"/>
    <property type="molecule type" value="Genomic_DNA"/>
</dbReference>
<dbReference type="SUPFAM" id="SSF52218">
    <property type="entry name" value="Flavoproteins"/>
    <property type="match status" value="1"/>
</dbReference>
<dbReference type="Pfam" id="PF02525">
    <property type="entry name" value="Flavodoxin_2"/>
    <property type="match status" value="1"/>
</dbReference>
<comment type="caution">
    <text evidence="3">The sequence shown here is derived from an EMBL/GenBank/DDBJ whole genome shotgun (WGS) entry which is preliminary data.</text>
</comment>
<sequence>MRQLLIINADINKGENTAALIGAYKDGAEAAGSVVRELVIADLKFNPNKQFALPNTDTEPDLIQSINMLKWATHIAIFCPVYKDSINTRIKGFFDRIFMPDQVFISPAGRMDINFSGKSARIISILDEPAWEDWQKNQHPTYLAIKKGILEKRQIKPVHTSTIGHLYSLQNEYSKKWLQKLYSFGLKLI</sequence>
<evidence type="ECO:0000313" key="4">
    <source>
        <dbReference type="Proteomes" id="UP000541583"/>
    </source>
</evidence>
<dbReference type="Proteomes" id="UP000541583">
    <property type="component" value="Unassembled WGS sequence"/>
</dbReference>
<reference evidence="4 5" key="1">
    <citation type="submission" date="2020-08" db="EMBL/GenBank/DDBJ databases">
        <title>Genomic Encyclopedia of Type Strains, Phase IV (KMG-V): Genome sequencing to study the core and pangenomes of soil and plant-associated prokaryotes.</title>
        <authorList>
            <person name="Whitman W."/>
        </authorList>
    </citation>
    <scope>NUCLEOTIDE SEQUENCE [LARGE SCALE GENOMIC DNA]</scope>
    <source>
        <strain evidence="2 4">ANJLi2</strain>
        <strain evidence="3 5">MP601</strain>
    </source>
</reference>
<protein>
    <submittedName>
        <fullName evidence="2 3">NADPH-quinone reductase</fullName>
    </submittedName>
</protein>
<dbReference type="STRING" id="354630.SAMN05421821_11458"/>
<proteinExistence type="predicted"/>
<organism evidence="3 5">
    <name type="scientific">Mucilaginibacter lappiensis</name>
    <dbReference type="NCBI Taxonomy" id="354630"/>
    <lineage>
        <taxon>Bacteria</taxon>
        <taxon>Pseudomonadati</taxon>
        <taxon>Bacteroidota</taxon>
        <taxon>Sphingobacteriia</taxon>
        <taxon>Sphingobacteriales</taxon>
        <taxon>Sphingobacteriaceae</taxon>
        <taxon>Mucilaginibacter</taxon>
    </lineage>
</organism>
<accession>A0A1N7EHM5</accession>
<dbReference type="RefSeq" id="WP_076376523.1">
    <property type="nucleotide sequence ID" value="NZ_FTMG01000014.1"/>
</dbReference>
<evidence type="ECO:0000313" key="2">
    <source>
        <dbReference type="EMBL" id="MBB6111777.1"/>
    </source>
</evidence>
<feature type="domain" description="Flavodoxin-like fold" evidence="1">
    <location>
        <begin position="3"/>
        <end position="166"/>
    </location>
</feature>
<evidence type="ECO:0000313" key="5">
    <source>
        <dbReference type="Proteomes" id="UP000548326"/>
    </source>
</evidence>
<dbReference type="OrthoDB" id="652200at2"/>
<dbReference type="InterPro" id="IPR003680">
    <property type="entry name" value="Flavodoxin_fold"/>
</dbReference>
<dbReference type="InterPro" id="IPR029039">
    <property type="entry name" value="Flavoprotein-like_sf"/>
</dbReference>
<name>A0A1N7EHM5_9SPHI</name>
<gene>
    <name evidence="3" type="ORF">HDF22_002481</name>
    <name evidence="2" type="ORF">HDF23_004549</name>
</gene>
<dbReference type="Gene3D" id="3.40.50.360">
    <property type="match status" value="1"/>
</dbReference>
<evidence type="ECO:0000313" key="3">
    <source>
        <dbReference type="EMBL" id="MBB6128360.1"/>
    </source>
</evidence>
<dbReference type="AlphaFoldDB" id="A0A1N7EHM5"/>
<keyword evidence="4" id="KW-1185">Reference proteome</keyword>
<dbReference type="EMBL" id="JACHCB010000014">
    <property type="protein sequence ID" value="MBB6111777.1"/>
    <property type="molecule type" value="Genomic_DNA"/>
</dbReference>